<name>A0A1H1QBM4_9ACTN</name>
<dbReference type="AlphaFoldDB" id="A0A1H1QBM4"/>
<dbReference type="EMBL" id="LT629772">
    <property type="protein sequence ID" value="SDS20921.1"/>
    <property type="molecule type" value="Genomic_DNA"/>
</dbReference>
<evidence type="ECO:0000313" key="4">
    <source>
        <dbReference type="EMBL" id="SDS20921.1"/>
    </source>
</evidence>
<keyword evidence="1" id="KW-0540">Nuclease</keyword>
<keyword evidence="2" id="KW-0694">RNA-binding</keyword>
<dbReference type="InterPro" id="IPR001279">
    <property type="entry name" value="Metallo-B-lactamas"/>
</dbReference>
<dbReference type="Gene3D" id="3.40.50.10710">
    <property type="entry name" value="Metallo-hydrolase/oxidoreductase"/>
    <property type="match status" value="1"/>
</dbReference>
<dbReference type="GO" id="GO:0004527">
    <property type="term" value="F:exonuclease activity"/>
    <property type="evidence" value="ECO:0007669"/>
    <property type="project" value="UniProtKB-KW"/>
</dbReference>
<proteinExistence type="predicted"/>
<dbReference type="Proteomes" id="UP000199103">
    <property type="component" value="Chromosome I"/>
</dbReference>
<accession>A0A1H1QBM4</accession>
<dbReference type="InterPro" id="IPR036866">
    <property type="entry name" value="RibonucZ/Hydroxyglut_hydro"/>
</dbReference>
<dbReference type="STRING" id="630515.SAMN04489812_1214"/>
<evidence type="ECO:0000256" key="1">
    <source>
        <dbReference type="ARBA" id="ARBA00022839"/>
    </source>
</evidence>
<organism evidence="4 5">
    <name type="scientific">Microlunatus soli</name>
    <dbReference type="NCBI Taxonomy" id="630515"/>
    <lineage>
        <taxon>Bacteria</taxon>
        <taxon>Bacillati</taxon>
        <taxon>Actinomycetota</taxon>
        <taxon>Actinomycetes</taxon>
        <taxon>Propionibacteriales</taxon>
        <taxon>Propionibacteriaceae</taxon>
        <taxon>Microlunatus</taxon>
    </lineage>
</organism>
<reference evidence="4 5" key="1">
    <citation type="submission" date="2016-10" db="EMBL/GenBank/DDBJ databases">
        <authorList>
            <person name="de Groot N.N."/>
        </authorList>
    </citation>
    <scope>NUCLEOTIDE SEQUENCE [LARGE SCALE GENOMIC DNA]</scope>
    <source>
        <strain evidence="4 5">DSM 21800</strain>
    </source>
</reference>
<keyword evidence="5" id="KW-1185">Reference proteome</keyword>
<dbReference type="Pfam" id="PF12706">
    <property type="entry name" value="Lactamase_B_2"/>
    <property type="match status" value="1"/>
</dbReference>
<dbReference type="SUPFAM" id="SSF56281">
    <property type="entry name" value="Metallo-hydrolase/oxidoreductase"/>
    <property type="match status" value="1"/>
</dbReference>
<dbReference type="PANTHER" id="PTHR43694">
    <property type="entry name" value="RIBONUCLEASE J"/>
    <property type="match status" value="1"/>
</dbReference>
<keyword evidence="1" id="KW-0269">Exonuclease</keyword>
<feature type="domain" description="Metallo-beta-lactamase" evidence="3">
    <location>
        <begin position="20"/>
        <end position="251"/>
    </location>
</feature>
<keyword evidence="1" id="KW-0378">Hydrolase</keyword>
<dbReference type="GO" id="GO:0003723">
    <property type="term" value="F:RNA binding"/>
    <property type="evidence" value="ECO:0007669"/>
    <property type="project" value="UniProtKB-KW"/>
</dbReference>
<protein>
    <submittedName>
        <fullName evidence="4">Ribonuclease J</fullName>
    </submittedName>
</protein>
<evidence type="ECO:0000256" key="2">
    <source>
        <dbReference type="ARBA" id="ARBA00022884"/>
    </source>
</evidence>
<dbReference type="InterPro" id="IPR042173">
    <property type="entry name" value="RNase_J_2"/>
</dbReference>
<sequence>MADRTDRTMIEFYGGLGVIGGSKIMISTPNARVLLDMGLDIPDGLDLFREPVRRRCGGELADYLNTGQAPELPGIYDPAQLPVQGPRADRSEALAVGDPRPTAIFLSHPHIDHDGMLGFVRAELSCHAHPETVELHRALAISGLGPVGRPVTLQPTPPGTAITVGDIVVEPIEVDHDVPGACGFLISTPDGRIGYTGDFNLHRNGGRRTSAFAERIRGVDALITETTLLSFDPLPAEPITEDEVLTVIGDRLAGPQLQLISAYERDVERAQAIIDLARQRGRTMIWPGQQATFLGLLGVRDVVTWDDSRRQRKAHQIAVANAIAAGTQPTTVGLAEVWDRPSDFLVQTDSADLPSLLDLPISVGTGWLHSQGEPLGPFMSTWQPFMDWLEHLGVEVVPAGSSGHAGPQALIEMVKQIAPGTVYPIHGFRPETAAHLLGAPQTEARTIVPAAGIRYPLR</sequence>
<dbReference type="OrthoDB" id="2971563at2"/>
<gene>
    <name evidence="4" type="ORF">SAMN04489812_1214</name>
</gene>
<dbReference type="RefSeq" id="WP_091521426.1">
    <property type="nucleotide sequence ID" value="NZ_LT629772.1"/>
</dbReference>
<evidence type="ECO:0000259" key="3">
    <source>
        <dbReference type="SMART" id="SM00849"/>
    </source>
</evidence>
<evidence type="ECO:0000313" key="5">
    <source>
        <dbReference type="Proteomes" id="UP000199103"/>
    </source>
</evidence>
<dbReference type="CDD" id="cd07732">
    <property type="entry name" value="metallo-hydrolase-like_MBL-fold"/>
    <property type="match status" value="1"/>
</dbReference>
<dbReference type="PANTHER" id="PTHR43694:SF1">
    <property type="entry name" value="RIBONUCLEASE J"/>
    <property type="match status" value="1"/>
</dbReference>
<dbReference type="Gene3D" id="3.60.15.10">
    <property type="entry name" value="Ribonuclease Z/Hydroxyacylglutathione hydrolase-like"/>
    <property type="match status" value="1"/>
</dbReference>
<dbReference type="SMART" id="SM00849">
    <property type="entry name" value="Lactamase_B"/>
    <property type="match status" value="1"/>
</dbReference>